<dbReference type="GO" id="GO:0051537">
    <property type="term" value="F:2 iron, 2 sulfur cluster binding"/>
    <property type="evidence" value="ECO:0007669"/>
    <property type="project" value="InterPro"/>
</dbReference>
<name>A0A494T635_SPHPE</name>
<dbReference type="Pfam" id="PF00848">
    <property type="entry name" value="Ring_hydroxyl_A"/>
    <property type="match status" value="1"/>
</dbReference>
<dbReference type="EMBL" id="CP032828">
    <property type="protein sequence ID" value="AYJ84859.1"/>
    <property type="molecule type" value="Genomic_DNA"/>
</dbReference>
<keyword evidence="2" id="KW-0614">Plasmid</keyword>
<keyword evidence="3" id="KW-1185">Reference proteome</keyword>
<dbReference type="KEGG" id="spha:D3Y57_01920"/>
<dbReference type="Gene3D" id="3.90.380.10">
    <property type="entry name" value="Naphthalene 1,2-dioxygenase Alpha Subunit, Chain A, domain 1"/>
    <property type="match status" value="1"/>
</dbReference>
<evidence type="ECO:0000313" key="3">
    <source>
        <dbReference type="Proteomes" id="UP000276254"/>
    </source>
</evidence>
<evidence type="ECO:0000259" key="1">
    <source>
        <dbReference type="Pfam" id="PF00848"/>
    </source>
</evidence>
<dbReference type="OrthoDB" id="7458380at2"/>
<dbReference type="SUPFAM" id="SSF55961">
    <property type="entry name" value="Bet v1-like"/>
    <property type="match status" value="1"/>
</dbReference>
<sequence>MEGMDFYLYGSRCCPLLEYLGAEFVARLDAYPFEQMKRMSDKRQEWDANWKLALEAFIEGYHLQGLHPQLIPLADTYRTQRDVFPNGHSASISRFLIPSEQYAHRLNAKITDEHNLFMREAGIDPVTFQGGPADVREAIIKSKRANAKTAGYDFSMFDDEQLIDDWTVKLFPSCTFNTHPEGVLVQRWLPHPTDPEKLTYISQIWALPGRELPSYMGIPSDADRSGKSIRKPVYLDKNDLESLGPVISQDASTMPKIQKRLRSDGFKGSIYSEQEILIRQFYAEYERYVSLED</sequence>
<proteinExistence type="predicted"/>
<dbReference type="GO" id="GO:0005506">
    <property type="term" value="F:iron ion binding"/>
    <property type="evidence" value="ECO:0007669"/>
    <property type="project" value="InterPro"/>
</dbReference>
<protein>
    <recommendedName>
        <fullName evidence="1">Aromatic-ring-hydroxylating dioxygenase alpha subunit C-terminal domain-containing protein</fullName>
    </recommendedName>
</protein>
<dbReference type="Proteomes" id="UP000276254">
    <property type="component" value="Plasmid unnamed1"/>
</dbReference>
<dbReference type="AlphaFoldDB" id="A0A494T635"/>
<evidence type="ECO:0000313" key="2">
    <source>
        <dbReference type="EMBL" id="AYJ84859.1"/>
    </source>
</evidence>
<organism evidence="2 3">
    <name type="scientific">Sphingomonas paeninsulae</name>
    <dbReference type="NCBI Taxonomy" id="2319844"/>
    <lineage>
        <taxon>Bacteria</taxon>
        <taxon>Pseudomonadati</taxon>
        <taxon>Pseudomonadota</taxon>
        <taxon>Alphaproteobacteria</taxon>
        <taxon>Sphingomonadales</taxon>
        <taxon>Sphingomonadaceae</taxon>
        <taxon>Sphingomonas</taxon>
    </lineage>
</organism>
<gene>
    <name evidence="2" type="ORF">D3Y57_01920</name>
</gene>
<dbReference type="InterPro" id="IPR015879">
    <property type="entry name" value="Ring_hydroxy_dOase_asu_C_dom"/>
</dbReference>
<reference evidence="2 3" key="1">
    <citation type="submission" date="2018-09" db="EMBL/GenBank/DDBJ databases">
        <title>Sphingomonas peninsula sp. nov., isolated from fildes peninsula, Antarctic soil.</title>
        <authorList>
            <person name="Yingchao G."/>
        </authorList>
    </citation>
    <scope>NUCLEOTIDE SEQUENCE [LARGE SCALE GENOMIC DNA]</scope>
    <source>
        <strain evidence="2 3">YZ-8</strain>
        <plasmid evidence="2 3">unnamed1</plasmid>
    </source>
</reference>
<feature type="domain" description="Aromatic-ring-hydroxylating dioxygenase alpha subunit C-terminal" evidence="1">
    <location>
        <begin position="33"/>
        <end position="290"/>
    </location>
</feature>
<geneLocation type="plasmid" evidence="2">
    <name>unnamed1</name>
</geneLocation>
<accession>A0A494T635</accession>